<feature type="binding site" evidence="12">
    <location>
        <position position="161"/>
    </location>
    <ligand>
        <name>substrate</name>
    </ligand>
</feature>
<feature type="binding site" evidence="12">
    <location>
        <position position="61"/>
    </location>
    <ligand>
        <name>substrate</name>
    </ligand>
</feature>
<dbReference type="InterPro" id="IPR007828">
    <property type="entry name" value="Inositol_oxygenase"/>
</dbReference>
<evidence type="ECO:0000256" key="5">
    <source>
        <dbReference type="ARBA" id="ARBA00019269"/>
    </source>
</evidence>
<evidence type="ECO:0000256" key="11">
    <source>
        <dbReference type="ARBA" id="ARBA00048271"/>
    </source>
</evidence>
<dbReference type="UniPathway" id="UPA00111">
    <property type="reaction ID" value="UER00527"/>
</dbReference>
<comment type="similarity">
    <text evidence="3 14">Belongs to the myo-inositol oxygenase family.</text>
</comment>
<evidence type="ECO:0000256" key="10">
    <source>
        <dbReference type="ARBA" id="ARBA00029668"/>
    </source>
</evidence>
<proteinExistence type="inferred from homology"/>
<keyword evidence="9 13" id="KW-0408">Iron</keyword>
<dbReference type="GO" id="GO:0019310">
    <property type="term" value="P:inositol catabolic process"/>
    <property type="evidence" value="ECO:0007669"/>
    <property type="project" value="UniProtKB-UniRule"/>
</dbReference>
<dbReference type="EnsemblMetazoa" id="XM_003384079.3">
    <property type="protein sequence ID" value="XP_003384127.1"/>
    <property type="gene ID" value="LOC100635262"/>
</dbReference>
<dbReference type="GO" id="GO:0005737">
    <property type="term" value="C:cytoplasm"/>
    <property type="evidence" value="ECO:0007669"/>
    <property type="project" value="UniProtKB-SubCell"/>
</dbReference>
<dbReference type="InParanoid" id="A0A1X7VIZ1"/>
<feature type="binding site" evidence="13">
    <location>
        <position position="227"/>
    </location>
    <ligand>
        <name>Fe cation</name>
        <dbReference type="ChEBI" id="CHEBI:24875"/>
        <label>1</label>
    </ligand>
</feature>
<dbReference type="EC" id="1.13.99.1" evidence="4 14"/>
<dbReference type="STRING" id="400682.A0A1X7VIZ1"/>
<gene>
    <name evidence="16" type="primary">100635262</name>
</gene>
<evidence type="ECO:0000256" key="6">
    <source>
        <dbReference type="ARBA" id="ARBA00022490"/>
    </source>
</evidence>
<comment type="subcellular location">
    <subcellularLocation>
        <location evidence="1 14">Cytoplasm</location>
    </subcellularLocation>
</comment>
<organism evidence="16">
    <name type="scientific">Amphimedon queenslandica</name>
    <name type="common">Sponge</name>
    <dbReference type="NCBI Taxonomy" id="400682"/>
    <lineage>
        <taxon>Eukaryota</taxon>
        <taxon>Metazoa</taxon>
        <taxon>Porifera</taxon>
        <taxon>Demospongiae</taxon>
        <taxon>Heteroscleromorpha</taxon>
        <taxon>Haplosclerida</taxon>
        <taxon>Niphatidae</taxon>
        <taxon>Amphimedon</taxon>
    </lineage>
</organism>
<dbReference type="KEGG" id="aqu:100635262"/>
<comment type="pathway">
    <text evidence="2 14">Polyol metabolism; myo-inositol degradation into D-glucuronate; D-glucuronate from myo-inositol: step 1/1.</text>
</comment>
<dbReference type="OMA" id="RYNTKYG"/>
<protein>
    <recommendedName>
        <fullName evidence="5 14">Inositol oxygenase</fullName>
        <ecNumber evidence="4 14">1.13.99.1</ecNumber>
    </recommendedName>
    <alternativeName>
        <fullName evidence="10 14">Myo-inositol oxygenase</fullName>
    </alternativeName>
</protein>
<dbReference type="EnsemblMetazoa" id="Aqu2.1.39759_001">
    <property type="protein sequence ID" value="Aqu2.1.39759_001"/>
    <property type="gene ID" value="Aqu2.1.39759"/>
</dbReference>
<feature type="binding site" evidence="12">
    <location>
        <begin position="175"/>
        <end position="176"/>
    </location>
    <ligand>
        <name>substrate</name>
    </ligand>
</feature>
<dbReference type="PANTHER" id="PTHR12588">
    <property type="entry name" value="MYOINOSITOL OXYGENASE"/>
    <property type="match status" value="1"/>
</dbReference>
<keyword evidence="6 14" id="KW-0963">Cytoplasm</keyword>
<feature type="binding site" evidence="13">
    <location>
        <position position="158"/>
    </location>
    <ligand>
        <name>Fe cation</name>
        <dbReference type="ChEBI" id="CHEBI:24875"/>
        <label>1</label>
    </ligand>
</feature>
<keyword evidence="17" id="KW-1185">Reference proteome</keyword>
<evidence type="ECO:0000256" key="12">
    <source>
        <dbReference type="PIRSR" id="PIRSR607828-1"/>
    </source>
</evidence>
<dbReference type="AlphaFoldDB" id="A0A1X7VIZ1"/>
<feature type="region of interest" description="Disordered" evidence="15">
    <location>
        <begin position="1"/>
        <end position="37"/>
    </location>
</feature>
<evidence type="ECO:0000256" key="1">
    <source>
        <dbReference type="ARBA" id="ARBA00004496"/>
    </source>
</evidence>
<dbReference type="OrthoDB" id="5151075at2759"/>
<evidence type="ECO:0000256" key="15">
    <source>
        <dbReference type="SAM" id="MobiDB-lite"/>
    </source>
</evidence>
<dbReference type="GO" id="GO:0050113">
    <property type="term" value="F:inositol oxygenase activity"/>
    <property type="evidence" value="ECO:0007669"/>
    <property type="project" value="UniProtKB-UniRule"/>
</dbReference>
<feature type="compositionally biased region" description="Basic and acidic residues" evidence="15">
    <location>
        <begin position="1"/>
        <end position="17"/>
    </location>
</feature>
<feature type="binding site" evidence="13">
    <location>
        <position position="253"/>
    </location>
    <ligand>
        <name>Fe cation</name>
        <dbReference type="ChEBI" id="CHEBI:24875"/>
        <label>1</label>
    </ligand>
</feature>
<evidence type="ECO:0000256" key="4">
    <source>
        <dbReference type="ARBA" id="ARBA00011919"/>
    </source>
</evidence>
<dbReference type="GO" id="GO:0005506">
    <property type="term" value="F:iron ion binding"/>
    <property type="evidence" value="ECO:0007669"/>
    <property type="project" value="InterPro"/>
</dbReference>
<evidence type="ECO:0000256" key="2">
    <source>
        <dbReference type="ARBA" id="ARBA00005167"/>
    </source>
</evidence>
<evidence type="ECO:0000313" key="17">
    <source>
        <dbReference type="Proteomes" id="UP000007879"/>
    </source>
</evidence>
<feature type="binding site" evidence="12">
    <location>
        <begin position="253"/>
        <end position="254"/>
    </location>
    <ligand>
        <name>substrate</name>
    </ligand>
</feature>
<dbReference type="SUPFAM" id="SSF109604">
    <property type="entry name" value="HD-domain/PDEase-like"/>
    <property type="match status" value="1"/>
</dbReference>
<evidence type="ECO:0000256" key="8">
    <source>
        <dbReference type="ARBA" id="ARBA00023002"/>
    </source>
</evidence>
<reference evidence="16" key="2">
    <citation type="submission" date="2017-05" db="UniProtKB">
        <authorList>
            <consortium name="EnsemblMetazoa"/>
        </authorList>
    </citation>
    <scope>IDENTIFICATION</scope>
</reference>
<evidence type="ECO:0000256" key="3">
    <source>
        <dbReference type="ARBA" id="ARBA00005286"/>
    </source>
</evidence>
<evidence type="ECO:0000256" key="13">
    <source>
        <dbReference type="PIRSR" id="PIRSR607828-2"/>
    </source>
</evidence>
<evidence type="ECO:0000256" key="7">
    <source>
        <dbReference type="ARBA" id="ARBA00022723"/>
    </source>
</evidence>
<feature type="binding site" evidence="13">
    <location>
        <position position="157"/>
    </location>
    <ligand>
        <name>Fe cation</name>
        <dbReference type="ChEBI" id="CHEBI:24875"/>
        <label>1</label>
    </ligand>
</feature>
<sequence>MPRGDKEVVVSDSEPGKVEPQQGGEKMPSPAPSKKIFMEDPSEYRPELKDMLIGKDQEEFRGFYNEDNERYDIVAETYSQMHSKQTVEFVKHMHEKWTKLTHFKMTIMEAVEKLDELVDESDPDIALPNSIHAFQTAERIREAHPDKDWFHLVGLIHDLGKVIALHGEPQWATVGDTFPVGCQFSNKCVFPEYFDNNPDRSHPVYRTQYGMYEPNCGLEKVQMSFGHDEYMYHVLVGNGTSLPVEGLYMIRYHSFYPWHTGNDYDYLCNEKDRSMLEWIREFNKFDLYSKADSIPDVESVKPYYQSLIDKYIPGVLSW</sequence>
<keyword evidence="8 14" id="KW-0560">Oxidoreductase</keyword>
<accession>A0A1X7VIZ1</accession>
<keyword evidence="7 13" id="KW-0479">Metal-binding</keyword>
<reference evidence="17" key="1">
    <citation type="journal article" date="2010" name="Nature">
        <title>The Amphimedon queenslandica genome and the evolution of animal complexity.</title>
        <authorList>
            <person name="Srivastava M."/>
            <person name="Simakov O."/>
            <person name="Chapman J."/>
            <person name="Fahey B."/>
            <person name="Gauthier M.E."/>
            <person name="Mitros T."/>
            <person name="Richards G.S."/>
            <person name="Conaco C."/>
            <person name="Dacre M."/>
            <person name="Hellsten U."/>
            <person name="Larroux C."/>
            <person name="Putnam N.H."/>
            <person name="Stanke M."/>
            <person name="Adamska M."/>
            <person name="Darling A."/>
            <person name="Degnan S.M."/>
            <person name="Oakley T.H."/>
            <person name="Plachetzki D.C."/>
            <person name="Zhai Y."/>
            <person name="Adamski M."/>
            <person name="Calcino A."/>
            <person name="Cummins S.F."/>
            <person name="Goodstein D.M."/>
            <person name="Harris C."/>
            <person name="Jackson D.J."/>
            <person name="Leys S.P."/>
            <person name="Shu S."/>
            <person name="Woodcroft B.J."/>
            <person name="Vervoort M."/>
            <person name="Kosik K.S."/>
            <person name="Manning G."/>
            <person name="Degnan B.M."/>
            <person name="Rokhsar D.S."/>
        </authorList>
    </citation>
    <scope>NUCLEOTIDE SEQUENCE [LARGE SCALE GENOMIC DNA]</scope>
</reference>
<feature type="binding site" evidence="13">
    <location>
        <position position="286"/>
    </location>
    <ligand>
        <name>Fe cation</name>
        <dbReference type="ChEBI" id="CHEBI:24875"/>
        <label>1</label>
    </ligand>
</feature>
<dbReference type="eggNOG" id="KOG1573">
    <property type="taxonomic scope" value="Eukaryota"/>
</dbReference>
<evidence type="ECO:0000313" key="16">
    <source>
        <dbReference type="EnsemblMetazoa" id="Aqu2.1.39759_001"/>
    </source>
</evidence>
<evidence type="ECO:0000256" key="14">
    <source>
        <dbReference type="RuleBase" id="RU367039"/>
    </source>
</evidence>
<comment type="catalytic activity">
    <reaction evidence="11 14">
        <text>myo-inositol + O2 = D-glucuronate + H2O + H(+)</text>
        <dbReference type="Rhea" id="RHEA:23696"/>
        <dbReference type="ChEBI" id="CHEBI:15377"/>
        <dbReference type="ChEBI" id="CHEBI:15378"/>
        <dbReference type="ChEBI" id="CHEBI:15379"/>
        <dbReference type="ChEBI" id="CHEBI:17268"/>
        <dbReference type="ChEBI" id="CHEBI:58720"/>
        <dbReference type="EC" id="1.13.99.1"/>
    </reaction>
</comment>
<comment type="cofactor">
    <cofactor evidence="13 14">
        <name>Fe cation</name>
        <dbReference type="ChEBI" id="CHEBI:24875"/>
    </cofactor>
    <text evidence="13 14">Binds 2 iron ions per subunit.</text>
</comment>
<feature type="binding site" evidence="12">
    <location>
        <begin position="119"/>
        <end position="121"/>
    </location>
    <ligand>
        <name>substrate</name>
    </ligand>
</feature>
<evidence type="ECO:0000256" key="9">
    <source>
        <dbReference type="ARBA" id="ARBA00023004"/>
    </source>
</evidence>
<name>A0A1X7VIZ1_AMPQE</name>
<dbReference type="Proteomes" id="UP000007879">
    <property type="component" value="Unassembled WGS sequence"/>
</dbReference>
<dbReference type="Pfam" id="PF05153">
    <property type="entry name" value="MIOX"/>
    <property type="match status" value="1"/>
</dbReference>
<feature type="binding site" evidence="13">
    <location>
        <position position="132"/>
    </location>
    <ligand>
        <name>Fe cation</name>
        <dbReference type="ChEBI" id="CHEBI:24875"/>
        <label>1</label>
    </ligand>
</feature>
<dbReference type="PANTHER" id="PTHR12588:SF0">
    <property type="entry name" value="INOSITOL OXYGENASE"/>
    <property type="match status" value="1"/>
</dbReference>